<dbReference type="GO" id="GO:0006508">
    <property type="term" value="P:proteolysis"/>
    <property type="evidence" value="ECO:0007669"/>
    <property type="project" value="UniProtKB-KW"/>
</dbReference>
<dbReference type="Pfam" id="PF00905">
    <property type="entry name" value="Transpeptidase"/>
    <property type="match status" value="1"/>
</dbReference>
<dbReference type="UniPathway" id="UPA00219"/>
<evidence type="ECO:0000256" key="15">
    <source>
        <dbReference type="ARBA" id="ARBA00022960"/>
    </source>
</evidence>
<feature type="region of interest" description="Disordered" evidence="27">
    <location>
        <begin position="711"/>
        <end position="750"/>
    </location>
</feature>
<dbReference type="InterPro" id="IPR050396">
    <property type="entry name" value="Glycosyltr_51/Transpeptidase"/>
</dbReference>
<dbReference type="SUPFAM" id="SSF53955">
    <property type="entry name" value="Lysozyme-like"/>
    <property type="match status" value="1"/>
</dbReference>
<feature type="domain" description="Penicillin-binding protein transpeptidase" evidence="29">
    <location>
        <begin position="364"/>
        <end position="616"/>
    </location>
</feature>
<evidence type="ECO:0000313" key="32">
    <source>
        <dbReference type="Proteomes" id="UP000276301"/>
    </source>
</evidence>
<evidence type="ECO:0000256" key="16">
    <source>
        <dbReference type="ARBA" id="ARBA00022968"/>
    </source>
</evidence>
<dbReference type="Gene3D" id="1.10.3810.10">
    <property type="entry name" value="Biosynthetic peptidoglycan transglycosylase-like"/>
    <property type="match status" value="1"/>
</dbReference>
<dbReference type="GO" id="GO:0008658">
    <property type="term" value="F:penicillin binding"/>
    <property type="evidence" value="ECO:0007669"/>
    <property type="project" value="InterPro"/>
</dbReference>
<feature type="compositionally biased region" description="Low complexity" evidence="27">
    <location>
        <begin position="727"/>
        <end position="739"/>
    </location>
</feature>
<keyword evidence="11" id="KW-0328">Glycosyltransferase</keyword>
<comment type="similarity">
    <text evidence="5">In the N-terminal section; belongs to the glycosyltransferase 51 family.</text>
</comment>
<dbReference type="AlphaFoldDB" id="A0A498CQK4"/>
<dbReference type="InterPro" id="IPR023346">
    <property type="entry name" value="Lysozyme-like_dom_sf"/>
</dbReference>
<dbReference type="Pfam" id="PF00912">
    <property type="entry name" value="Transgly"/>
    <property type="match status" value="1"/>
</dbReference>
<evidence type="ECO:0000256" key="21">
    <source>
        <dbReference type="ARBA" id="ARBA00023268"/>
    </source>
</evidence>
<evidence type="ECO:0000256" key="25">
    <source>
        <dbReference type="ARBA" id="ARBA00049902"/>
    </source>
</evidence>
<dbReference type="FunFam" id="1.10.3810.10:FF:000001">
    <property type="entry name" value="Penicillin-binding protein 1A"/>
    <property type="match status" value="1"/>
</dbReference>
<dbReference type="GO" id="GO:0046677">
    <property type="term" value="P:response to antibiotic"/>
    <property type="evidence" value="ECO:0007669"/>
    <property type="project" value="UniProtKB-KW"/>
</dbReference>
<keyword evidence="20" id="KW-0046">Antibiotic resistance</keyword>
<comment type="pathway">
    <text evidence="26">Glycan biosynthesis.</text>
</comment>
<sequence>MGSRKDKKGGGVIRGTLANIGRVIAALIMVGIITGCIIASVLTVYILRYINSDEEISLSDLNLRYSTILYTEETDPETGEPKVLQQLQTTENRIWVSLDKIPKHMQEAVVAIEDQRFWTHQGVDWKRTFGAFVNMFIPIYPTQAGGSTIDQQLIKNITGDNEVRIERKVQEIFRALNLEKRYSKDQILEAYLNTIYFNNGAYGVQAAANTYFGKDVSELSVAEAASIIGITNAPGAYNPLAHPEANKRRQENILFAMHEQGYLTDKEYEEALNEKLEFKTEFAASRVNPVYSYFTDYVIDQVIDDLMEQYGYTNQVAQQMVTSGGLRIYTTVDERVQDIVTNFYSDVKNFPTVTNEGEYPQSAAAILDPNGKIIALAGGIGEKRGMREFNRATDAYRQCGSSIKPISAYLQAVERDVVTWSTKIDDGPVDLGTHTLVNHYSGYLGPITVDEALQRSTNTVPYKLIQQIGPKTSFDFLTEKLDMYSLVDRKVTDSGIKSDIDVFPMALGGLTDGVSPLEMAGAYQIFANGGYFTRPYAYTRVLDADGNPILERDTTPRRVITPETATIINRLMQRVTTGPHGTGGRAPWNSASFPVAGKTGTTDDDKDQWFIGDTPYYVCAIWMGYDEPERIRYTGVWYPPPEVYRTLMQQVHEGLEPKQFPIWGDVQQAEYCTESGDLAGDSCATTATGWYKTTNMPPVCTYCDAIGAEDLDDRRSSDDDDDDRGRSSSSKSGGLIRRSPSGLRIIDNDD</sequence>
<dbReference type="GO" id="GO:0009252">
    <property type="term" value="P:peptidoglycan biosynthetic process"/>
    <property type="evidence" value="ECO:0007669"/>
    <property type="project" value="UniProtKB-UniPathway"/>
</dbReference>
<comment type="catalytic activity">
    <reaction evidence="25">
        <text>[GlcNAc-(1-&gt;4)-Mur2Ac(oyl-L-Ala-gamma-D-Glu-L-Lys-D-Ala-D-Ala)](n)-di-trans,octa-cis-undecaprenyl diphosphate + beta-D-GlcNAc-(1-&gt;4)-Mur2Ac(oyl-L-Ala-gamma-D-Glu-L-Lys-D-Ala-D-Ala)-di-trans,octa-cis-undecaprenyl diphosphate = [GlcNAc-(1-&gt;4)-Mur2Ac(oyl-L-Ala-gamma-D-Glu-L-Lys-D-Ala-D-Ala)](n+1)-di-trans,octa-cis-undecaprenyl diphosphate + di-trans,octa-cis-undecaprenyl diphosphate + H(+)</text>
        <dbReference type="Rhea" id="RHEA:23708"/>
        <dbReference type="Rhea" id="RHEA-COMP:9602"/>
        <dbReference type="Rhea" id="RHEA-COMP:9603"/>
        <dbReference type="ChEBI" id="CHEBI:15378"/>
        <dbReference type="ChEBI" id="CHEBI:58405"/>
        <dbReference type="ChEBI" id="CHEBI:60033"/>
        <dbReference type="ChEBI" id="CHEBI:78435"/>
        <dbReference type="EC" id="2.4.99.28"/>
    </reaction>
</comment>
<dbReference type="RefSeq" id="WP_101551910.1">
    <property type="nucleotide sequence ID" value="NZ_DBFBJK010000076.1"/>
</dbReference>
<gene>
    <name evidence="31" type="ORF">D4A47_05010</name>
</gene>
<dbReference type="GO" id="GO:0071555">
    <property type="term" value="P:cell wall organization"/>
    <property type="evidence" value="ECO:0007669"/>
    <property type="project" value="UniProtKB-KW"/>
</dbReference>
<keyword evidence="32" id="KW-1185">Reference proteome</keyword>
<keyword evidence="15" id="KW-0133">Cell shape</keyword>
<accession>A0A498CQK4</accession>
<name>A0A498CQK4_9FIRM</name>
<evidence type="ECO:0000256" key="6">
    <source>
        <dbReference type="ARBA" id="ARBA00012448"/>
    </source>
</evidence>
<keyword evidence="9" id="KW-0121">Carboxypeptidase</keyword>
<evidence type="ECO:0000256" key="26">
    <source>
        <dbReference type="ARBA" id="ARBA00060592"/>
    </source>
</evidence>
<evidence type="ECO:0000256" key="1">
    <source>
        <dbReference type="ARBA" id="ARBA00002624"/>
    </source>
</evidence>
<comment type="similarity">
    <text evidence="4">In the C-terminal section; belongs to the transpeptidase family.</text>
</comment>
<dbReference type="EC" id="3.4.16.4" evidence="6"/>
<evidence type="ECO:0000259" key="30">
    <source>
        <dbReference type="Pfam" id="PF00912"/>
    </source>
</evidence>
<comment type="caution">
    <text evidence="31">The sequence shown here is derived from an EMBL/GenBank/DDBJ whole genome shotgun (WGS) entry which is preliminary data.</text>
</comment>
<evidence type="ECO:0000256" key="24">
    <source>
        <dbReference type="ARBA" id="ARBA00044770"/>
    </source>
</evidence>
<dbReference type="InterPro" id="IPR001264">
    <property type="entry name" value="Glyco_trans_51"/>
</dbReference>
<dbReference type="GO" id="GO:0009002">
    <property type="term" value="F:serine-type D-Ala-D-Ala carboxypeptidase activity"/>
    <property type="evidence" value="ECO:0007669"/>
    <property type="project" value="UniProtKB-EC"/>
</dbReference>
<dbReference type="InterPro" id="IPR036950">
    <property type="entry name" value="PBP_transglycosylase"/>
</dbReference>
<keyword evidence="10" id="KW-0645">Protease</keyword>
<evidence type="ECO:0000256" key="7">
    <source>
        <dbReference type="ARBA" id="ARBA00018638"/>
    </source>
</evidence>
<proteinExistence type="inferred from homology"/>
<evidence type="ECO:0000256" key="5">
    <source>
        <dbReference type="ARBA" id="ARBA00007739"/>
    </source>
</evidence>
<dbReference type="GO" id="GO:0030288">
    <property type="term" value="C:outer membrane-bounded periplasmic space"/>
    <property type="evidence" value="ECO:0007669"/>
    <property type="project" value="TreeGrafter"/>
</dbReference>
<comment type="subcellular location">
    <subcellularLocation>
        <location evidence="2">Cell membrane</location>
        <topology evidence="2">Single-pass type II membrane protein</topology>
    </subcellularLocation>
</comment>
<keyword evidence="21" id="KW-0511">Multifunctional enzyme</keyword>
<keyword evidence="18 28" id="KW-1133">Transmembrane helix</keyword>
<evidence type="ECO:0000256" key="3">
    <source>
        <dbReference type="ARBA" id="ARBA00004752"/>
    </source>
</evidence>
<evidence type="ECO:0000256" key="2">
    <source>
        <dbReference type="ARBA" id="ARBA00004401"/>
    </source>
</evidence>
<evidence type="ECO:0000256" key="22">
    <source>
        <dbReference type="ARBA" id="ARBA00023316"/>
    </source>
</evidence>
<dbReference type="EMBL" id="RCHT01000005">
    <property type="protein sequence ID" value="RLL12770.1"/>
    <property type="molecule type" value="Genomic_DNA"/>
</dbReference>
<evidence type="ECO:0000256" key="17">
    <source>
        <dbReference type="ARBA" id="ARBA00022984"/>
    </source>
</evidence>
<feature type="domain" description="Glycosyl transferase family 51" evidence="30">
    <location>
        <begin position="82"/>
        <end position="257"/>
    </location>
</feature>
<keyword evidence="16" id="KW-0735">Signal-anchor</keyword>
<evidence type="ECO:0000256" key="19">
    <source>
        <dbReference type="ARBA" id="ARBA00023136"/>
    </source>
</evidence>
<dbReference type="GO" id="GO:0008955">
    <property type="term" value="F:peptidoglycan glycosyltransferase activity"/>
    <property type="evidence" value="ECO:0007669"/>
    <property type="project" value="UniProtKB-EC"/>
</dbReference>
<evidence type="ECO:0000259" key="29">
    <source>
        <dbReference type="Pfam" id="PF00905"/>
    </source>
</evidence>
<evidence type="ECO:0000256" key="27">
    <source>
        <dbReference type="SAM" id="MobiDB-lite"/>
    </source>
</evidence>
<comment type="catalytic activity">
    <reaction evidence="23">
        <text>Preferential cleavage: (Ac)2-L-Lys-D-Ala-|-D-Ala. Also transpeptidation of peptidyl-alanyl moieties that are N-acyl substituents of D-alanine.</text>
        <dbReference type="EC" id="3.4.16.4"/>
    </reaction>
</comment>
<dbReference type="PANTHER" id="PTHR32282">
    <property type="entry name" value="BINDING PROTEIN TRANSPEPTIDASE, PUTATIVE-RELATED"/>
    <property type="match status" value="1"/>
</dbReference>
<evidence type="ECO:0000256" key="9">
    <source>
        <dbReference type="ARBA" id="ARBA00022645"/>
    </source>
</evidence>
<evidence type="ECO:0000256" key="10">
    <source>
        <dbReference type="ARBA" id="ARBA00022670"/>
    </source>
</evidence>
<evidence type="ECO:0000256" key="14">
    <source>
        <dbReference type="ARBA" id="ARBA00022801"/>
    </source>
</evidence>
<dbReference type="InterPro" id="IPR001460">
    <property type="entry name" value="PCN-bd_Tpept"/>
</dbReference>
<evidence type="ECO:0000256" key="4">
    <source>
        <dbReference type="ARBA" id="ARBA00007090"/>
    </source>
</evidence>
<dbReference type="GO" id="GO:0005886">
    <property type="term" value="C:plasma membrane"/>
    <property type="evidence" value="ECO:0007669"/>
    <property type="project" value="UniProtKB-SubCell"/>
</dbReference>
<keyword evidence="13 28" id="KW-0812">Transmembrane</keyword>
<evidence type="ECO:0000256" key="18">
    <source>
        <dbReference type="ARBA" id="ARBA00022989"/>
    </source>
</evidence>
<dbReference type="GO" id="GO:0008360">
    <property type="term" value="P:regulation of cell shape"/>
    <property type="evidence" value="ECO:0007669"/>
    <property type="project" value="UniProtKB-KW"/>
</dbReference>
<comment type="function">
    <text evidence="1">Cell wall formation. Synthesis of cross-linked peptidoglycan from the lipid intermediates. The enzyme has a penicillin-insensitive transglycosylase N-terminal domain (formation of linear glycan strands) and a penicillin-sensitive transpeptidase C-terminal domain (cross-linking of the peptide subunits).</text>
</comment>
<keyword evidence="22" id="KW-0961">Cell wall biogenesis/degradation</keyword>
<comment type="pathway">
    <text evidence="3">Cell wall biogenesis; peptidoglycan biosynthesis.</text>
</comment>
<dbReference type="Proteomes" id="UP000276301">
    <property type="component" value="Unassembled WGS sequence"/>
</dbReference>
<evidence type="ECO:0000256" key="23">
    <source>
        <dbReference type="ARBA" id="ARBA00034000"/>
    </source>
</evidence>
<evidence type="ECO:0000256" key="12">
    <source>
        <dbReference type="ARBA" id="ARBA00022679"/>
    </source>
</evidence>
<evidence type="ECO:0000256" key="11">
    <source>
        <dbReference type="ARBA" id="ARBA00022676"/>
    </source>
</evidence>
<evidence type="ECO:0000256" key="20">
    <source>
        <dbReference type="ARBA" id="ARBA00023251"/>
    </source>
</evidence>
<dbReference type="InterPro" id="IPR012338">
    <property type="entry name" value="Beta-lactam/transpept-like"/>
</dbReference>
<keyword evidence="12" id="KW-0808">Transferase</keyword>
<dbReference type="EC" id="2.4.99.28" evidence="24"/>
<keyword evidence="14" id="KW-0378">Hydrolase</keyword>
<keyword evidence="17" id="KW-0573">Peptidoglycan synthesis</keyword>
<evidence type="ECO:0000256" key="13">
    <source>
        <dbReference type="ARBA" id="ARBA00022692"/>
    </source>
</evidence>
<dbReference type="PANTHER" id="PTHR32282:SF11">
    <property type="entry name" value="PENICILLIN-BINDING PROTEIN 1B"/>
    <property type="match status" value="1"/>
</dbReference>
<dbReference type="SUPFAM" id="SSF56601">
    <property type="entry name" value="beta-lactamase/transpeptidase-like"/>
    <property type="match status" value="1"/>
</dbReference>
<protein>
    <recommendedName>
        <fullName evidence="7">Penicillin-binding protein 1A</fullName>
        <ecNumber evidence="24">2.4.99.28</ecNumber>
        <ecNumber evidence="6">3.4.16.4</ecNumber>
    </recommendedName>
</protein>
<organism evidence="31 32">
    <name type="scientific">Anaerotruncus massiliensis</name>
    <name type="common">ex Liu et al. 2021</name>
    <dbReference type="NCBI Taxonomy" id="2321404"/>
    <lineage>
        <taxon>Bacteria</taxon>
        <taxon>Bacillati</taxon>
        <taxon>Bacillota</taxon>
        <taxon>Clostridia</taxon>
        <taxon>Eubacteriales</taxon>
        <taxon>Oscillospiraceae</taxon>
        <taxon>Anaerotruncus</taxon>
    </lineage>
</organism>
<reference evidence="31 32" key="1">
    <citation type="submission" date="2018-10" db="EMBL/GenBank/DDBJ databases">
        <title>Anaerotruncus faecis sp. nov., isolated from human feces.</title>
        <authorList>
            <person name="Wang Y.-J."/>
        </authorList>
    </citation>
    <scope>NUCLEOTIDE SEQUENCE [LARGE SCALE GENOMIC DNA]</scope>
    <source>
        <strain evidence="31 32">22A2-44</strain>
    </source>
</reference>
<evidence type="ECO:0000313" key="31">
    <source>
        <dbReference type="EMBL" id="RLL12770.1"/>
    </source>
</evidence>
<evidence type="ECO:0000256" key="8">
    <source>
        <dbReference type="ARBA" id="ARBA00022475"/>
    </source>
</evidence>
<evidence type="ECO:0000256" key="28">
    <source>
        <dbReference type="SAM" id="Phobius"/>
    </source>
</evidence>
<feature type="transmembrane region" description="Helical" evidence="28">
    <location>
        <begin position="20"/>
        <end position="47"/>
    </location>
</feature>
<keyword evidence="8" id="KW-1003">Cell membrane</keyword>
<keyword evidence="19 28" id="KW-0472">Membrane</keyword>
<dbReference type="Gene3D" id="3.40.710.10">
    <property type="entry name" value="DD-peptidase/beta-lactamase superfamily"/>
    <property type="match status" value="1"/>
</dbReference>